<dbReference type="InterPro" id="IPR051136">
    <property type="entry name" value="Intracellular_Lectin-GPT"/>
</dbReference>
<sequence>SKLRRWSEDALPVARLTLAKPYGHFWTHWDVRGNVVSTNNEIRLTPAVKGVSGAIWSKTPLAMGGFSVEADFRFASKDEMHADLPIIRFVDQPSHGPTYGISSNFTGIGVGTVRENVVVCSTFCRLGIVGSDGTTPHTMDSNGKEVMLSKCEVPDMVNVGKYRMKMGATIRVYIEYLGNIIRVYYKYPDSKKWKFCASCNVHIPLAYSMGLSASTGELSSHHEFLALRVFEIPIDALIDETRSTDKLSFPKAIPWETRQ</sequence>
<dbReference type="Proteomes" id="UP001432027">
    <property type="component" value="Unassembled WGS sequence"/>
</dbReference>
<evidence type="ECO:0000313" key="7">
    <source>
        <dbReference type="EMBL" id="GMS86999.1"/>
    </source>
</evidence>
<keyword evidence="2" id="KW-0812">Transmembrane</keyword>
<dbReference type="GO" id="GO:0006888">
    <property type="term" value="P:endoplasmic reticulum to Golgi vesicle-mediated transport"/>
    <property type="evidence" value="ECO:0007669"/>
    <property type="project" value="TreeGrafter"/>
</dbReference>
<dbReference type="GO" id="GO:0000139">
    <property type="term" value="C:Golgi membrane"/>
    <property type="evidence" value="ECO:0007669"/>
    <property type="project" value="TreeGrafter"/>
</dbReference>
<dbReference type="PROSITE" id="PS51328">
    <property type="entry name" value="L_LECTIN_LIKE"/>
    <property type="match status" value="1"/>
</dbReference>
<comment type="caution">
    <text evidence="7">The sequence shown here is derived from an EMBL/GenBank/DDBJ whole genome shotgun (WGS) entry which is preliminary data.</text>
</comment>
<dbReference type="InterPro" id="IPR005052">
    <property type="entry name" value="Lectin_leg"/>
</dbReference>
<dbReference type="Gene3D" id="2.60.120.200">
    <property type="match status" value="1"/>
</dbReference>
<reference evidence="7" key="1">
    <citation type="submission" date="2023-10" db="EMBL/GenBank/DDBJ databases">
        <title>Genome assembly of Pristionchus species.</title>
        <authorList>
            <person name="Yoshida K."/>
            <person name="Sommer R.J."/>
        </authorList>
    </citation>
    <scope>NUCLEOTIDE SEQUENCE</scope>
    <source>
        <strain evidence="7">RS0144</strain>
    </source>
</reference>
<feature type="non-terminal residue" evidence="7">
    <location>
        <position position="1"/>
    </location>
</feature>
<evidence type="ECO:0000256" key="3">
    <source>
        <dbReference type="ARBA" id="ARBA00022729"/>
    </source>
</evidence>
<dbReference type="EMBL" id="BTSX01000002">
    <property type="protein sequence ID" value="GMS86999.1"/>
    <property type="molecule type" value="Genomic_DNA"/>
</dbReference>
<accession>A0AAV5T091</accession>
<evidence type="ECO:0000256" key="2">
    <source>
        <dbReference type="ARBA" id="ARBA00022692"/>
    </source>
</evidence>
<dbReference type="InterPro" id="IPR013320">
    <property type="entry name" value="ConA-like_dom_sf"/>
</dbReference>
<feature type="domain" description="L-type lectin-like" evidence="6">
    <location>
        <begin position="1"/>
        <end position="232"/>
    </location>
</feature>
<dbReference type="AlphaFoldDB" id="A0AAV5T091"/>
<dbReference type="GO" id="GO:0030134">
    <property type="term" value="C:COPII-coated ER to Golgi transport vesicle"/>
    <property type="evidence" value="ECO:0007669"/>
    <property type="project" value="TreeGrafter"/>
</dbReference>
<keyword evidence="4" id="KW-1133">Transmembrane helix</keyword>
<dbReference type="PANTHER" id="PTHR12223:SF45">
    <property type="entry name" value="RE50040P"/>
    <property type="match status" value="1"/>
</dbReference>
<evidence type="ECO:0000256" key="1">
    <source>
        <dbReference type="ARBA" id="ARBA00004479"/>
    </source>
</evidence>
<dbReference type="GO" id="GO:0005537">
    <property type="term" value="F:D-mannose binding"/>
    <property type="evidence" value="ECO:0007669"/>
    <property type="project" value="TreeGrafter"/>
</dbReference>
<dbReference type="Pfam" id="PF03388">
    <property type="entry name" value="Lectin_leg-like"/>
    <property type="match status" value="1"/>
</dbReference>
<gene>
    <name evidence="7" type="ORF">PENTCL1PPCAC_9174</name>
</gene>
<dbReference type="CDD" id="cd07308">
    <property type="entry name" value="lectin_leg-like"/>
    <property type="match status" value="1"/>
</dbReference>
<name>A0AAV5T091_9BILA</name>
<keyword evidence="5" id="KW-0472">Membrane</keyword>
<organism evidence="7 8">
    <name type="scientific">Pristionchus entomophagus</name>
    <dbReference type="NCBI Taxonomy" id="358040"/>
    <lineage>
        <taxon>Eukaryota</taxon>
        <taxon>Metazoa</taxon>
        <taxon>Ecdysozoa</taxon>
        <taxon>Nematoda</taxon>
        <taxon>Chromadorea</taxon>
        <taxon>Rhabditida</taxon>
        <taxon>Rhabditina</taxon>
        <taxon>Diplogasteromorpha</taxon>
        <taxon>Diplogasteroidea</taxon>
        <taxon>Neodiplogasteridae</taxon>
        <taxon>Pristionchus</taxon>
    </lineage>
</organism>
<evidence type="ECO:0000256" key="5">
    <source>
        <dbReference type="ARBA" id="ARBA00023136"/>
    </source>
</evidence>
<dbReference type="SUPFAM" id="SSF49899">
    <property type="entry name" value="Concanavalin A-like lectins/glucanases"/>
    <property type="match status" value="1"/>
</dbReference>
<evidence type="ECO:0000313" key="8">
    <source>
        <dbReference type="Proteomes" id="UP001432027"/>
    </source>
</evidence>
<evidence type="ECO:0000256" key="4">
    <source>
        <dbReference type="ARBA" id="ARBA00022989"/>
    </source>
</evidence>
<dbReference type="GO" id="GO:0005793">
    <property type="term" value="C:endoplasmic reticulum-Golgi intermediate compartment"/>
    <property type="evidence" value="ECO:0007669"/>
    <property type="project" value="TreeGrafter"/>
</dbReference>
<proteinExistence type="predicted"/>
<keyword evidence="3" id="KW-0732">Signal</keyword>
<evidence type="ECO:0000259" key="6">
    <source>
        <dbReference type="PROSITE" id="PS51328"/>
    </source>
</evidence>
<keyword evidence="8" id="KW-1185">Reference proteome</keyword>
<protein>
    <recommendedName>
        <fullName evidence="6">L-type lectin-like domain-containing protein</fullName>
    </recommendedName>
</protein>
<dbReference type="GO" id="GO:0005789">
    <property type="term" value="C:endoplasmic reticulum membrane"/>
    <property type="evidence" value="ECO:0007669"/>
    <property type="project" value="TreeGrafter"/>
</dbReference>
<dbReference type="PANTHER" id="PTHR12223">
    <property type="entry name" value="VESICULAR MANNOSE-BINDING LECTIN"/>
    <property type="match status" value="1"/>
</dbReference>
<comment type="subcellular location">
    <subcellularLocation>
        <location evidence="1">Membrane</location>
        <topology evidence="1">Single-pass type I membrane protein</topology>
    </subcellularLocation>
</comment>